<evidence type="ECO:0000313" key="2">
    <source>
        <dbReference type="EMBL" id="CCA72946.1"/>
    </source>
</evidence>
<dbReference type="Proteomes" id="UP000007148">
    <property type="component" value="Unassembled WGS sequence"/>
</dbReference>
<accession>G4TNQ3</accession>
<reference evidence="2 3" key="1">
    <citation type="journal article" date="2011" name="PLoS Pathog.">
        <title>Endophytic Life Strategies Decoded by Genome and Transcriptome Analyses of the Mutualistic Root Symbiont Piriformospora indica.</title>
        <authorList>
            <person name="Zuccaro A."/>
            <person name="Lahrmann U."/>
            <person name="Guldener U."/>
            <person name="Langen G."/>
            <person name="Pfiffi S."/>
            <person name="Biedenkopf D."/>
            <person name="Wong P."/>
            <person name="Samans B."/>
            <person name="Grimm C."/>
            <person name="Basiewicz M."/>
            <person name="Murat C."/>
            <person name="Martin F."/>
            <person name="Kogel K.H."/>
        </authorList>
    </citation>
    <scope>NUCLEOTIDE SEQUENCE [LARGE SCALE GENOMIC DNA]</scope>
    <source>
        <strain evidence="2 3">DSM 11827</strain>
    </source>
</reference>
<protein>
    <submittedName>
        <fullName evidence="2">Uncharacterized protein</fullName>
    </submittedName>
</protein>
<evidence type="ECO:0000256" key="1">
    <source>
        <dbReference type="SAM" id="SignalP"/>
    </source>
</evidence>
<organism evidence="2 3">
    <name type="scientific">Serendipita indica (strain DSM 11827)</name>
    <name type="common">Root endophyte fungus</name>
    <name type="synonym">Piriformospora indica</name>
    <dbReference type="NCBI Taxonomy" id="1109443"/>
    <lineage>
        <taxon>Eukaryota</taxon>
        <taxon>Fungi</taxon>
        <taxon>Dikarya</taxon>
        <taxon>Basidiomycota</taxon>
        <taxon>Agaricomycotina</taxon>
        <taxon>Agaricomycetes</taxon>
        <taxon>Sebacinales</taxon>
        <taxon>Serendipitaceae</taxon>
        <taxon>Serendipita</taxon>
    </lineage>
</organism>
<feature type="signal peptide" evidence="1">
    <location>
        <begin position="1"/>
        <end position="20"/>
    </location>
</feature>
<evidence type="ECO:0000313" key="3">
    <source>
        <dbReference type="Proteomes" id="UP000007148"/>
    </source>
</evidence>
<comment type="caution">
    <text evidence="2">The sequence shown here is derived from an EMBL/GenBank/DDBJ whole genome shotgun (WGS) entry which is preliminary data.</text>
</comment>
<gene>
    <name evidence="2" type="ORF">PIIN_06901</name>
</gene>
<dbReference type="EMBL" id="CAFZ01000192">
    <property type="protein sequence ID" value="CCA72946.1"/>
    <property type="molecule type" value="Genomic_DNA"/>
</dbReference>
<proteinExistence type="predicted"/>
<keyword evidence="1" id="KW-0732">Signal</keyword>
<name>G4TNQ3_SERID</name>
<sequence>MKWSALALLGLGAFVHGQTAIQPCATAITNVYPYPCPLVLCVSPTPTTVTKTITSTHSVTLPTKCPPLTFYPLTETLKKREAEAAYSTAVIRP</sequence>
<keyword evidence="3" id="KW-1185">Reference proteome</keyword>
<feature type="chain" id="PRO_5003469282" evidence="1">
    <location>
        <begin position="21"/>
        <end position="93"/>
    </location>
</feature>
<dbReference type="AlphaFoldDB" id="G4TNQ3"/>
<dbReference type="InParanoid" id="G4TNQ3"/>
<dbReference type="HOGENOM" id="CLU_2400500_0_0_1"/>